<dbReference type="EMBL" id="KK208765">
    <property type="protein sequence ID" value="EZF76805.1"/>
    <property type="molecule type" value="Genomic_DNA"/>
</dbReference>
<evidence type="ECO:0000313" key="3">
    <source>
        <dbReference type="Proteomes" id="UP000023623"/>
    </source>
</evidence>
<organism evidence="2 3">
    <name type="scientific">Trichophyton soudanense CBS 452.61</name>
    <dbReference type="NCBI Taxonomy" id="1215331"/>
    <lineage>
        <taxon>Eukaryota</taxon>
        <taxon>Fungi</taxon>
        <taxon>Dikarya</taxon>
        <taxon>Ascomycota</taxon>
        <taxon>Pezizomycotina</taxon>
        <taxon>Eurotiomycetes</taxon>
        <taxon>Eurotiomycetidae</taxon>
        <taxon>Onygenales</taxon>
        <taxon>Arthrodermataceae</taxon>
        <taxon>Trichophyton</taxon>
    </lineage>
</organism>
<dbReference type="HOGENOM" id="CLU_2591500_0_0_1"/>
<sequence length="80" mass="9211">MKLKNEDIEKATWESFFCFQDDFVCFGASFAMDTEKLSSVSEVIGLEVEKGWRQVMKMMSRAADEEEEEEEEGEGEDIVV</sequence>
<feature type="region of interest" description="Disordered" evidence="1">
    <location>
        <begin position="59"/>
        <end position="80"/>
    </location>
</feature>
<dbReference type="AlphaFoldDB" id="A0A022Y1J6"/>
<protein>
    <submittedName>
        <fullName evidence="2">Uncharacterized protein</fullName>
    </submittedName>
</protein>
<gene>
    <name evidence="2" type="ORF">H105_01983</name>
</gene>
<evidence type="ECO:0000313" key="2">
    <source>
        <dbReference type="EMBL" id="EZF76805.1"/>
    </source>
</evidence>
<accession>A0A022Y1J6</accession>
<name>A0A022Y1J6_TRISD</name>
<reference evidence="2 3" key="1">
    <citation type="submission" date="2014-02" db="EMBL/GenBank/DDBJ databases">
        <title>The Genome Sequence of Trichophyton rubrum (morphotype soudanense) CBS 452.61.</title>
        <authorList>
            <consortium name="The Broad Institute Genomics Platform"/>
            <person name="Cuomo C.A."/>
            <person name="White T.C."/>
            <person name="Graser Y."/>
            <person name="Martinez-Rossi N."/>
            <person name="Heitman J."/>
            <person name="Young S.K."/>
            <person name="Zeng Q."/>
            <person name="Gargeya S."/>
            <person name="Abouelleil A."/>
            <person name="Alvarado L."/>
            <person name="Chapman S.B."/>
            <person name="Gainer-Dewar J."/>
            <person name="Goldberg J."/>
            <person name="Griggs A."/>
            <person name="Gujja S."/>
            <person name="Hansen M."/>
            <person name="Howarth C."/>
            <person name="Imamovic A."/>
            <person name="Larimer J."/>
            <person name="Martinez D."/>
            <person name="Murphy C."/>
            <person name="Pearson M.D."/>
            <person name="Persinoti G."/>
            <person name="Poon T."/>
            <person name="Priest M."/>
            <person name="Roberts A.D."/>
            <person name="Saif S."/>
            <person name="Shea T.D."/>
            <person name="Sykes S.N."/>
            <person name="Wortman J."/>
            <person name="Nusbaum C."/>
            <person name="Birren B."/>
        </authorList>
    </citation>
    <scope>NUCLEOTIDE SEQUENCE [LARGE SCALE GENOMIC DNA]</scope>
    <source>
        <strain evidence="2 3">CBS 452.61</strain>
    </source>
</reference>
<feature type="compositionally biased region" description="Acidic residues" evidence="1">
    <location>
        <begin position="64"/>
        <end position="80"/>
    </location>
</feature>
<dbReference type="Proteomes" id="UP000023623">
    <property type="component" value="Unassembled WGS sequence"/>
</dbReference>
<evidence type="ECO:0000256" key="1">
    <source>
        <dbReference type="SAM" id="MobiDB-lite"/>
    </source>
</evidence>
<keyword evidence="3" id="KW-1185">Reference proteome</keyword>
<proteinExistence type="predicted"/>